<name>A0A1D8B1W7_9ACTO</name>
<keyword evidence="4" id="KW-0813">Transport</keyword>
<evidence type="ECO:0000256" key="9">
    <source>
        <dbReference type="ARBA" id="ARBA00023231"/>
    </source>
</evidence>
<dbReference type="PROSITE" id="PS51379">
    <property type="entry name" value="4FE4S_FER_2"/>
    <property type="match status" value="1"/>
</dbReference>
<evidence type="ECO:0000256" key="4">
    <source>
        <dbReference type="ARBA" id="ARBA00022448"/>
    </source>
</evidence>
<dbReference type="PANTHER" id="PTHR43082">
    <property type="entry name" value="FERREDOXIN-LIKE"/>
    <property type="match status" value="1"/>
</dbReference>
<feature type="domain" description="4Fe-4S ferredoxin-type" evidence="10">
    <location>
        <begin position="58"/>
        <end position="87"/>
    </location>
</feature>
<keyword evidence="12" id="KW-1185">Reference proteome</keyword>
<dbReference type="InterPro" id="IPR007859">
    <property type="entry name" value="ETF-QO/FixX_C"/>
</dbReference>
<evidence type="ECO:0000256" key="6">
    <source>
        <dbReference type="ARBA" id="ARBA00022982"/>
    </source>
</evidence>
<keyword evidence="5" id="KW-0479">Metal-binding</keyword>
<dbReference type="Proteomes" id="UP000095214">
    <property type="component" value="Chromosome"/>
</dbReference>
<keyword evidence="8" id="KW-0411">Iron-sulfur</keyword>
<keyword evidence="9" id="KW-0535">Nitrogen fixation</keyword>
<organism evidence="11 12">
    <name type="scientific">Pauljensenia hongkongensis</name>
    <dbReference type="NCBI Taxonomy" id="178339"/>
    <lineage>
        <taxon>Bacteria</taxon>
        <taxon>Bacillati</taxon>
        <taxon>Actinomycetota</taxon>
        <taxon>Actinomycetes</taxon>
        <taxon>Actinomycetales</taxon>
        <taxon>Actinomycetaceae</taxon>
        <taxon>Pauljensenia</taxon>
    </lineage>
</organism>
<comment type="similarity">
    <text evidence="2">To ferredoxins from P.putida and C.tartarivorum, ferredoxin I from A.vinelandii, ferredoxin II from D.desulfuricans.</text>
</comment>
<dbReference type="GO" id="GO:0051536">
    <property type="term" value="F:iron-sulfur cluster binding"/>
    <property type="evidence" value="ECO:0007669"/>
    <property type="project" value="UniProtKB-KW"/>
</dbReference>
<sequence length="98" mass="10628">MAGFVVESVPARLAGNTYNLDEEESHIEVDQELARRLGAGPLLERVCPAHVYSVEADGTIGVEYAACLECGTCLAMAPKGVLKWHYPRGSFGIMFREG</sequence>
<dbReference type="PIRSF" id="PIRSF036548">
    <property type="entry name" value="Fdx_FixX"/>
    <property type="match status" value="1"/>
</dbReference>
<reference evidence="11 12" key="1">
    <citation type="submission" date="2016-09" db="EMBL/GenBank/DDBJ databases">
        <title>Complete genome sequence of Actinomyces hongkongensis HKU8.</title>
        <authorList>
            <person name="Gao Y.-X."/>
            <person name="Zhou Y.-Y."/>
            <person name="Xie Y."/>
            <person name="Wang M."/>
            <person name="Wang S.-J."/>
            <person name="Shen S.-G."/>
        </authorList>
    </citation>
    <scope>NUCLEOTIDE SEQUENCE [LARGE SCALE GENOMIC DNA]</scope>
    <source>
        <strain evidence="11 12">HKU8</strain>
    </source>
</reference>
<dbReference type="KEGG" id="phon:BH719_03950"/>
<protein>
    <recommendedName>
        <fullName evidence="3">Ferredoxin-like protein</fullName>
    </recommendedName>
</protein>
<comment type="function">
    <text evidence="1">Could be a 3Fe-4S cluster-containing protein.</text>
</comment>
<dbReference type="EMBL" id="CP017298">
    <property type="protein sequence ID" value="AOS47112.1"/>
    <property type="molecule type" value="Genomic_DNA"/>
</dbReference>
<dbReference type="STRING" id="178339.BH719_03950"/>
<gene>
    <name evidence="11" type="ORF">BH719_03950</name>
</gene>
<dbReference type="RefSeq" id="WP_009743462.1">
    <property type="nucleotide sequence ID" value="NZ_CP017298.1"/>
</dbReference>
<dbReference type="Gene3D" id="3.30.70.20">
    <property type="match status" value="1"/>
</dbReference>
<accession>A0A1D8B1W7</accession>
<keyword evidence="6" id="KW-0249">Electron transport</keyword>
<evidence type="ECO:0000256" key="2">
    <source>
        <dbReference type="ARBA" id="ARBA00009192"/>
    </source>
</evidence>
<dbReference type="AlphaFoldDB" id="A0A1D8B1W7"/>
<dbReference type="GO" id="GO:0005506">
    <property type="term" value="F:iron ion binding"/>
    <property type="evidence" value="ECO:0007669"/>
    <property type="project" value="InterPro"/>
</dbReference>
<dbReference type="InterPro" id="IPR012206">
    <property type="entry name" value="Fd_FixX"/>
</dbReference>
<evidence type="ECO:0000256" key="1">
    <source>
        <dbReference type="ARBA" id="ARBA00003208"/>
    </source>
</evidence>
<dbReference type="Pfam" id="PF05187">
    <property type="entry name" value="Fer4_ETF_QO"/>
    <property type="match status" value="1"/>
</dbReference>
<evidence type="ECO:0000313" key="12">
    <source>
        <dbReference type="Proteomes" id="UP000095214"/>
    </source>
</evidence>
<proteinExistence type="predicted"/>
<dbReference type="OrthoDB" id="9800260at2"/>
<dbReference type="SUPFAM" id="SSF54862">
    <property type="entry name" value="4Fe-4S ferredoxins"/>
    <property type="match status" value="1"/>
</dbReference>
<keyword evidence="7" id="KW-0408">Iron</keyword>
<dbReference type="InterPro" id="IPR017896">
    <property type="entry name" value="4Fe4S_Fe-S-bd"/>
</dbReference>
<evidence type="ECO:0000256" key="8">
    <source>
        <dbReference type="ARBA" id="ARBA00023014"/>
    </source>
</evidence>
<evidence type="ECO:0000256" key="5">
    <source>
        <dbReference type="ARBA" id="ARBA00022723"/>
    </source>
</evidence>
<evidence type="ECO:0000256" key="3">
    <source>
        <dbReference type="ARBA" id="ARBA00020378"/>
    </source>
</evidence>
<evidence type="ECO:0000259" key="10">
    <source>
        <dbReference type="PROSITE" id="PS51379"/>
    </source>
</evidence>
<evidence type="ECO:0000313" key="11">
    <source>
        <dbReference type="EMBL" id="AOS47112.1"/>
    </source>
</evidence>
<evidence type="ECO:0000256" key="7">
    <source>
        <dbReference type="ARBA" id="ARBA00023004"/>
    </source>
</evidence>
<dbReference type="PANTHER" id="PTHR43082:SF3">
    <property type="entry name" value="FERREDOXIN-LIKE PROTEIN YDIT"/>
    <property type="match status" value="1"/>
</dbReference>